<protein>
    <submittedName>
        <fullName evidence="2">Uncharacterized protein</fullName>
    </submittedName>
</protein>
<gene>
    <name evidence="2" type="ORF">DQ393_22050</name>
</gene>
<dbReference type="EMBL" id="QMKK01000047">
    <property type="protein sequence ID" value="RAX39376.1"/>
    <property type="molecule type" value="Genomic_DNA"/>
</dbReference>
<dbReference type="Proteomes" id="UP000251205">
    <property type="component" value="Unassembled WGS sequence"/>
</dbReference>
<sequence length="94" mass="10373">MSSNPAASHIEPAGFKLVREVLRSAGLRGFRSDATSDMKRDASLFLSTEFRWGVRTKSALPSSLANRKQSSTRASLDPQFKSSAIDRWQDEGGR</sequence>
<evidence type="ECO:0000313" key="3">
    <source>
        <dbReference type="Proteomes" id="UP000251205"/>
    </source>
</evidence>
<feature type="region of interest" description="Disordered" evidence="1">
    <location>
        <begin position="61"/>
        <end position="94"/>
    </location>
</feature>
<name>A0A329Y7B2_RHITR</name>
<organism evidence="2 3">
    <name type="scientific">Rhizobium tropici</name>
    <dbReference type="NCBI Taxonomy" id="398"/>
    <lineage>
        <taxon>Bacteria</taxon>
        <taxon>Pseudomonadati</taxon>
        <taxon>Pseudomonadota</taxon>
        <taxon>Alphaproteobacteria</taxon>
        <taxon>Hyphomicrobiales</taxon>
        <taxon>Rhizobiaceae</taxon>
        <taxon>Rhizobium/Agrobacterium group</taxon>
        <taxon>Rhizobium</taxon>
    </lineage>
</organism>
<proteinExistence type="predicted"/>
<evidence type="ECO:0000256" key="1">
    <source>
        <dbReference type="SAM" id="MobiDB-lite"/>
    </source>
</evidence>
<dbReference type="AlphaFoldDB" id="A0A329Y7B2"/>
<reference evidence="2 3" key="1">
    <citation type="submission" date="2018-06" db="EMBL/GenBank/DDBJ databases">
        <title>Whole Genome Sequence of an efficient microsymbiont, Rhizobium tropici.</title>
        <authorList>
            <person name="Srinivasan R."/>
            <person name="Singh H.V."/>
            <person name="Srivastava R."/>
            <person name="Kumari B."/>
            <person name="Radhakrishna A."/>
        </authorList>
    </citation>
    <scope>NUCLEOTIDE SEQUENCE [LARGE SCALE GENOMIC DNA]</scope>
    <source>
        <strain evidence="2 3">IGFRI Rhizo-19</strain>
    </source>
</reference>
<accession>A0A329Y7B2</accession>
<evidence type="ECO:0000313" key="2">
    <source>
        <dbReference type="EMBL" id="RAX39376.1"/>
    </source>
</evidence>
<comment type="caution">
    <text evidence="2">The sequence shown here is derived from an EMBL/GenBank/DDBJ whole genome shotgun (WGS) entry which is preliminary data.</text>
</comment>
<feature type="compositionally biased region" description="Polar residues" evidence="1">
    <location>
        <begin position="61"/>
        <end position="74"/>
    </location>
</feature>